<keyword evidence="3" id="KW-1185">Reference proteome</keyword>
<evidence type="ECO:0000313" key="2">
    <source>
        <dbReference type="EMBL" id="KAF2502437.1"/>
    </source>
</evidence>
<protein>
    <recommendedName>
        <fullName evidence="4">Basic proline-rich protein</fullName>
    </recommendedName>
</protein>
<feature type="compositionally biased region" description="Basic and acidic residues" evidence="1">
    <location>
        <begin position="58"/>
        <end position="73"/>
    </location>
</feature>
<sequence>MSPFITAGQSDQSVPGPYSANKFTSPPHDTTSRLDTTPALTKVSDKTSMHAKPVPDLSAHEPVMKATSEDRSSRALQQSQTPTAPAPKVARILREEPERLPQLHQPRPSTPRAQTDPTPDLLLHATHHPRPRNRSPYSRSHLRSQSSSSLLSAPLMTRAHSLPSVINTVGSLSFSPARPSSPLRSPARSRSPFKASDEPYSHSGAPSVCDISEDAELELTPRGSADKMPPLISFHSTTLPRNRRRPASPLYQVSNVPFGSAPTSTPTSTNSSPLLAPTKFNEPFPSTYQYSSSYSSSVPSTPTSMRSRSPSVSSLETIPDSPDAEEEAIEADRIAKLKAAADAESAAADPLRRGSLDVPGETRTLRFGKRDARKRWSVCGAERRGDLDLETIWESAD</sequence>
<dbReference type="EMBL" id="MU004181">
    <property type="protein sequence ID" value="KAF2502437.1"/>
    <property type="molecule type" value="Genomic_DNA"/>
</dbReference>
<accession>A0A6A6RG25</accession>
<dbReference type="AlphaFoldDB" id="A0A6A6RG25"/>
<feature type="compositionally biased region" description="Low complexity" evidence="1">
    <location>
        <begin position="260"/>
        <end position="278"/>
    </location>
</feature>
<feature type="compositionally biased region" description="Low complexity" evidence="1">
    <location>
        <begin position="171"/>
        <end position="193"/>
    </location>
</feature>
<feature type="compositionally biased region" description="Low complexity" evidence="1">
    <location>
        <begin position="286"/>
        <end position="314"/>
    </location>
</feature>
<feature type="region of interest" description="Disordered" evidence="1">
    <location>
        <begin position="169"/>
        <end position="326"/>
    </location>
</feature>
<feature type="compositionally biased region" description="Basic and acidic residues" evidence="1">
    <location>
        <begin position="92"/>
        <end position="101"/>
    </location>
</feature>
<name>A0A6A6RG25_9PEZI</name>
<gene>
    <name evidence="2" type="ORF">BU16DRAFT_8854</name>
</gene>
<evidence type="ECO:0000313" key="3">
    <source>
        <dbReference type="Proteomes" id="UP000799750"/>
    </source>
</evidence>
<reference evidence="2" key="1">
    <citation type="journal article" date="2020" name="Stud. Mycol.">
        <title>101 Dothideomycetes genomes: a test case for predicting lifestyles and emergence of pathogens.</title>
        <authorList>
            <person name="Haridas S."/>
            <person name="Albert R."/>
            <person name="Binder M."/>
            <person name="Bloem J."/>
            <person name="Labutti K."/>
            <person name="Salamov A."/>
            <person name="Andreopoulos B."/>
            <person name="Baker S."/>
            <person name="Barry K."/>
            <person name="Bills G."/>
            <person name="Bluhm B."/>
            <person name="Cannon C."/>
            <person name="Castanera R."/>
            <person name="Culley D."/>
            <person name="Daum C."/>
            <person name="Ezra D."/>
            <person name="Gonzalez J."/>
            <person name="Henrissat B."/>
            <person name="Kuo A."/>
            <person name="Liang C."/>
            <person name="Lipzen A."/>
            <person name="Lutzoni F."/>
            <person name="Magnuson J."/>
            <person name="Mondo S."/>
            <person name="Nolan M."/>
            <person name="Ohm R."/>
            <person name="Pangilinan J."/>
            <person name="Park H.-J."/>
            <person name="Ramirez L."/>
            <person name="Alfaro M."/>
            <person name="Sun H."/>
            <person name="Tritt A."/>
            <person name="Yoshinaga Y."/>
            <person name="Zwiers L.-H."/>
            <person name="Turgeon B."/>
            <person name="Goodwin S."/>
            <person name="Spatafora J."/>
            <person name="Crous P."/>
            <person name="Grigoriev I."/>
        </authorList>
    </citation>
    <scope>NUCLEOTIDE SEQUENCE</scope>
    <source>
        <strain evidence="2">CBS 269.34</strain>
    </source>
</reference>
<evidence type="ECO:0008006" key="4">
    <source>
        <dbReference type="Google" id="ProtNLM"/>
    </source>
</evidence>
<dbReference type="OrthoDB" id="5400063at2759"/>
<organism evidence="2 3">
    <name type="scientific">Lophium mytilinum</name>
    <dbReference type="NCBI Taxonomy" id="390894"/>
    <lineage>
        <taxon>Eukaryota</taxon>
        <taxon>Fungi</taxon>
        <taxon>Dikarya</taxon>
        <taxon>Ascomycota</taxon>
        <taxon>Pezizomycotina</taxon>
        <taxon>Dothideomycetes</taxon>
        <taxon>Pleosporomycetidae</taxon>
        <taxon>Mytilinidiales</taxon>
        <taxon>Mytilinidiaceae</taxon>
        <taxon>Lophium</taxon>
    </lineage>
</organism>
<feature type="compositionally biased region" description="Low complexity" evidence="1">
    <location>
        <begin position="134"/>
        <end position="151"/>
    </location>
</feature>
<dbReference type="Proteomes" id="UP000799750">
    <property type="component" value="Unassembled WGS sequence"/>
</dbReference>
<feature type="compositionally biased region" description="Polar residues" evidence="1">
    <location>
        <begin position="21"/>
        <end position="39"/>
    </location>
</feature>
<feature type="compositionally biased region" description="Polar residues" evidence="1">
    <location>
        <begin position="74"/>
        <end position="83"/>
    </location>
</feature>
<proteinExistence type="predicted"/>
<evidence type="ECO:0000256" key="1">
    <source>
        <dbReference type="SAM" id="MobiDB-lite"/>
    </source>
</evidence>
<feature type="region of interest" description="Disordered" evidence="1">
    <location>
        <begin position="1"/>
        <end position="151"/>
    </location>
</feature>